<comment type="caution">
    <text evidence="1">The sequence shown here is derived from an EMBL/GenBank/DDBJ whole genome shotgun (WGS) entry which is preliminary data.</text>
</comment>
<protein>
    <submittedName>
        <fullName evidence="1">Uncharacterized protein</fullName>
    </submittedName>
</protein>
<evidence type="ECO:0000313" key="2">
    <source>
        <dbReference type="Proteomes" id="UP001162060"/>
    </source>
</evidence>
<evidence type="ECO:0000313" key="1">
    <source>
        <dbReference type="EMBL" id="CAK7940324.1"/>
    </source>
</evidence>
<dbReference type="AlphaFoldDB" id="A0AAV1V060"/>
<organism evidence="1 2">
    <name type="scientific">Peronospora matthiolae</name>
    <dbReference type="NCBI Taxonomy" id="2874970"/>
    <lineage>
        <taxon>Eukaryota</taxon>
        <taxon>Sar</taxon>
        <taxon>Stramenopiles</taxon>
        <taxon>Oomycota</taxon>
        <taxon>Peronosporomycetes</taxon>
        <taxon>Peronosporales</taxon>
        <taxon>Peronosporaceae</taxon>
        <taxon>Peronospora</taxon>
    </lineage>
</organism>
<name>A0AAV1V060_9STRA</name>
<dbReference type="Proteomes" id="UP001162060">
    <property type="component" value="Unassembled WGS sequence"/>
</dbReference>
<reference evidence="1" key="1">
    <citation type="submission" date="2024-01" db="EMBL/GenBank/DDBJ databases">
        <authorList>
            <person name="Webb A."/>
        </authorList>
    </citation>
    <scope>NUCLEOTIDE SEQUENCE</scope>
    <source>
        <strain evidence="1">Pm1</strain>
    </source>
</reference>
<dbReference type="EMBL" id="CAKLBY020000258">
    <property type="protein sequence ID" value="CAK7940324.1"/>
    <property type="molecule type" value="Genomic_DNA"/>
</dbReference>
<sequence length="83" mass="9683">MIKIKKFTGGSSRNWLLWSNRFRRLSWKKQWTDEQKAYNMVVPIDGDLATEVEKIAQDAVRQGRNFDQFFTEVGLLSVRTTSG</sequence>
<accession>A0AAV1V060</accession>
<proteinExistence type="predicted"/>
<gene>
    <name evidence="1" type="ORF">PM001_LOCUS25474</name>
</gene>